<reference evidence="2 3" key="1">
    <citation type="submission" date="2016-08" db="EMBL/GenBank/DDBJ databases">
        <title>Complete genome sequence of Bacillus muralis G25-68, a strain with toxicity to nematodes.</title>
        <authorList>
            <person name="Zheng Z."/>
        </authorList>
    </citation>
    <scope>NUCLEOTIDE SEQUENCE [LARGE SCALE GENOMIC DNA]</scope>
    <source>
        <strain evidence="2 3">G25-68</strain>
    </source>
</reference>
<feature type="domain" description="DUF2268" evidence="1">
    <location>
        <begin position="66"/>
        <end position="251"/>
    </location>
</feature>
<dbReference type="InterPro" id="IPR018728">
    <property type="entry name" value="DUF2268"/>
</dbReference>
<accession>A0A1B3XL17</accession>
<dbReference type="Proteomes" id="UP000077926">
    <property type="component" value="Chromosome"/>
</dbReference>
<dbReference type="RefSeq" id="WP_064466583.1">
    <property type="nucleotide sequence ID" value="NZ_CP017080.1"/>
</dbReference>
<name>A0A1B3XL17_9BACI</name>
<dbReference type="STRING" id="264697.ABE28_006105"/>
<dbReference type="Pfam" id="PF10026">
    <property type="entry name" value="DUF2268"/>
    <property type="match status" value="1"/>
</dbReference>
<dbReference type="KEGG" id="bmur:ABE28_006105"/>
<dbReference type="AlphaFoldDB" id="A0A1B3XL17"/>
<dbReference type="EMBL" id="CP017080">
    <property type="protein sequence ID" value="AOH53917.1"/>
    <property type="molecule type" value="Genomic_DNA"/>
</dbReference>
<evidence type="ECO:0000259" key="1">
    <source>
        <dbReference type="Pfam" id="PF10026"/>
    </source>
</evidence>
<proteinExistence type="predicted"/>
<evidence type="ECO:0000313" key="3">
    <source>
        <dbReference type="Proteomes" id="UP000077926"/>
    </source>
</evidence>
<dbReference type="OrthoDB" id="2449457at2"/>
<gene>
    <name evidence="2" type="ORF">ABE28_006105</name>
</gene>
<protein>
    <recommendedName>
        <fullName evidence="1">DUF2268 domain-containing protein</fullName>
    </recommendedName>
</protein>
<organism evidence="2 3">
    <name type="scientific">Peribacillus muralis</name>
    <dbReference type="NCBI Taxonomy" id="264697"/>
    <lineage>
        <taxon>Bacteria</taxon>
        <taxon>Bacillati</taxon>
        <taxon>Bacillota</taxon>
        <taxon>Bacilli</taxon>
        <taxon>Bacillales</taxon>
        <taxon>Bacillaceae</taxon>
        <taxon>Peribacillus</taxon>
    </lineage>
</organism>
<keyword evidence="3" id="KW-1185">Reference proteome</keyword>
<evidence type="ECO:0000313" key="2">
    <source>
        <dbReference type="EMBL" id="AOH53917.1"/>
    </source>
</evidence>
<sequence length="252" mass="29925">MGVISTDEWLKKDFDRPVQMMEKLKGAFRNTLDGDVIYQHLMKHGMYSPTQRTKLTWEHLRDNDAWKKTQALFMAYKKLWGGPDVPIYIFPLMSSGMRKKTNEMKSGLAFEDKLFLFYDKDIDDKEMEAVLIHEYHHVCRLHHLEKEQKEFTLLDTMVMEGLAERTVERYLGAKYLARWTKLYQEDKLQEFWSKHIEGQHSIKRTEPLHDILLRGQKGYPHMLGYCCGFYLVGKSEKISVKKSFIIQSEEFL</sequence>